<dbReference type="InterPro" id="IPR046346">
    <property type="entry name" value="Aminoacid_DH-like_N_sf"/>
</dbReference>
<evidence type="ECO:0000256" key="1">
    <source>
        <dbReference type="ARBA" id="ARBA00012776"/>
    </source>
</evidence>
<keyword evidence="2" id="KW-0028">Amino-acid biosynthesis</keyword>
<evidence type="ECO:0000313" key="6">
    <source>
        <dbReference type="Proteomes" id="UP000248857"/>
    </source>
</evidence>
<dbReference type="PANTHER" id="PTHR48099:SF5">
    <property type="entry name" value="C-1-TETRAHYDROFOLATE SYNTHASE, CYTOPLASMIC"/>
    <property type="match status" value="1"/>
</dbReference>
<organism evidence="5 6">
    <name type="scientific">Acaryochloris thomasi RCC1774</name>
    <dbReference type="NCBI Taxonomy" id="1764569"/>
    <lineage>
        <taxon>Bacteria</taxon>
        <taxon>Bacillati</taxon>
        <taxon>Cyanobacteriota</taxon>
        <taxon>Cyanophyceae</taxon>
        <taxon>Acaryochloridales</taxon>
        <taxon>Acaryochloridaceae</taxon>
        <taxon>Acaryochloris</taxon>
        <taxon>Acaryochloris thomasi</taxon>
    </lineage>
</organism>
<dbReference type="Proteomes" id="UP000248857">
    <property type="component" value="Unassembled WGS sequence"/>
</dbReference>
<keyword evidence="6" id="KW-1185">Reference proteome</keyword>
<dbReference type="InterPro" id="IPR036291">
    <property type="entry name" value="NAD(P)-bd_dom_sf"/>
</dbReference>
<evidence type="ECO:0000259" key="4">
    <source>
        <dbReference type="Pfam" id="PF02882"/>
    </source>
</evidence>
<dbReference type="Gene3D" id="3.40.50.10860">
    <property type="entry name" value="Leucine Dehydrogenase, chain A, domain 1"/>
    <property type="match status" value="1"/>
</dbReference>
<evidence type="ECO:0000256" key="3">
    <source>
        <dbReference type="ARBA" id="ARBA00023102"/>
    </source>
</evidence>
<evidence type="ECO:0000256" key="2">
    <source>
        <dbReference type="ARBA" id="ARBA00022605"/>
    </source>
</evidence>
<dbReference type="GO" id="GO:0035999">
    <property type="term" value="P:tetrahydrofolate interconversion"/>
    <property type="evidence" value="ECO:0007669"/>
    <property type="project" value="TreeGrafter"/>
</dbReference>
<keyword evidence="3" id="KW-0368">Histidine biosynthesis</keyword>
<dbReference type="SUPFAM" id="SSF51735">
    <property type="entry name" value="NAD(P)-binding Rossmann-fold domains"/>
    <property type="match status" value="1"/>
</dbReference>
<dbReference type="InterPro" id="IPR000672">
    <property type="entry name" value="THF_DH/CycHdrlase"/>
</dbReference>
<dbReference type="PRINTS" id="PR00085">
    <property type="entry name" value="THFDHDRGNASE"/>
</dbReference>
<dbReference type="Gene3D" id="3.40.50.720">
    <property type="entry name" value="NAD(P)-binding Rossmann-like Domain"/>
    <property type="match status" value="1"/>
</dbReference>
<protein>
    <recommendedName>
        <fullName evidence="1">methenyltetrahydrofolate cyclohydrolase</fullName>
        <ecNumber evidence="1">3.5.4.9</ecNumber>
    </recommendedName>
</protein>
<dbReference type="GO" id="GO:0005829">
    <property type="term" value="C:cytosol"/>
    <property type="evidence" value="ECO:0007669"/>
    <property type="project" value="TreeGrafter"/>
</dbReference>
<evidence type="ECO:0000313" key="5">
    <source>
        <dbReference type="EMBL" id="PZD70620.1"/>
    </source>
</evidence>
<feature type="domain" description="Tetrahydrofolate dehydrogenase/cyclohydrolase NAD(P)-binding" evidence="4">
    <location>
        <begin position="136"/>
        <end position="269"/>
    </location>
</feature>
<gene>
    <name evidence="5" type="primary">folD_3</name>
    <name evidence="5" type="ORF">C1752_10470</name>
</gene>
<proteinExistence type="predicted"/>
<dbReference type="GO" id="GO:0004488">
    <property type="term" value="F:methylenetetrahydrofolate dehydrogenase (NADP+) activity"/>
    <property type="evidence" value="ECO:0007669"/>
    <property type="project" value="InterPro"/>
</dbReference>
<comment type="caution">
    <text evidence="5">The sequence shown here is derived from an EMBL/GenBank/DDBJ whole genome shotgun (WGS) entry which is preliminary data.</text>
</comment>
<name>A0A2W1J8G8_9CYAN</name>
<dbReference type="Pfam" id="PF02882">
    <property type="entry name" value="THF_DHG_CYH_C"/>
    <property type="match status" value="1"/>
</dbReference>
<dbReference type="SUPFAM" id="SSF53223">
    <property type="entry name" value="Aminoacid dehydrogenase-like, N-terminal domain"/>
    <property type="match status" value="1"/>
</dbReference>
<dbReference type="GO" id="GO:0000105">
    <property type="term" value="P:L-histidine biosynthetic process"/>
    <property type="evidence" value="ECO:0007669"/>
    <property type="project" value="UniProtKB-KW"/>
</dbReference>
<dbReference type="AlphaFoldDB" id="A0A2W1J8G8"/>
<accession>A0A2W1J8G8</accession>
<dbReference type="EC" id="3.5.4.9" evidence="1"/>
<dbReference type="EMBL" id="PQWO01000032">
    <property type="protein sequence ID" value="PZD70620.1"/>
    <property type="molecule type" value="Genomic_DNA"/>
</dbReference>
<dbReference type="PANTHER" id="PTHR48099">
    <property type="entry name" value="C-1-TETRAHYDROFOLATE SYNTHASE, CYTOPLASMIC-RELATED"/>
    <property type="match status" value="1"/>
</dbReference>
<reference evidence="5 6" key="1">
    <citation type="journal article" date="2018" name="Sci. Rep.">
        <title>A novel species of the marine cyanobacterium Acaryochloris with a unique pigment content and lifestyle.</title>
        <authorList>
            <person name="Partensky F."/>
            <person name="Six C."/>
            <person name="Ratin M."/>
            <person name="Garczarek L."/>
            <person name="Vaulot D."/>
            <person name="Probert I."/>
            <person name="Calteau A."/>
            <person name="Gourvil P."/>
            <person name="Marie D."/>
            <person name="Grebert T."/>
            <person name="Bouchier C."/>
            <person name="Le Panse S."/>
            <person name="Gachenot M."/>
            <person name="Rodriguez F."/>
            <person name="Garrido J.L."/>
        </authorList>
    </citation>
    <scope>NUCLEOTIDE SEQUENCE [LARGE SCALE GENOMIC DNA]</scope>
    <source>
        <strain evidence="5 6">RCC1774</strain>
    </source>
</reference>
<dbReference type="GO" id="GO:0004477">
    <property type="term" value="F:methenyltetrahydrofolate cyclohydrolase activity"/>
    <property type="evidence" value="ECO:0007669"/>
    <property type="project" value="UniProtKB-EC"/>
</dbReference>
<dbReference type="OrthoDB" id="9803580at2"/>
<sequence length="393" mass="43794">MTSKVNGSSILKQVKSRLAEFQNICNQEQVTIIRFLPPETEQDPIELAKYEAARFSTEHKAKTFSALGCQVKQPILDSLTTPDVFRNLLIEANANSVGLIVQNPIPDDLKKLLPQISFEKDIDGMRSDNPYFPTSATSETIYRLVESFAQEGDTVAVVGAGGYVGEGVVKLLKEAGIDTIEIEIGDDETQTRKANIVVSATGTPELLDEQHIIPEHRLVVDAGFIPGEGKPRGDVSRSAYDIPQHLTPVPGGVGPFQMATLLERLVSQVSGREIEPWVYPAPEPALDKDNELDQSTIETFSDVANFYREEAKDKGVNRLVNDDYVLEFSDDKLTISATDERGVIFTETNDRVQYAVTSEDIRMFESYEQELFPERYSEIDPEIEVEDDGWEID</sequence>
<dbReference type="RefSeq" id="WP_110988856.1">
    <property type="nucleotide sequence ID" value="NZ_CAWNWM010000032.1"/>
</dbReference>
<dbReference type="InterPro" id="IPR020631">
    <property type="entry name" value="THF_DH/CycHdrlase_NAD-bd_dom"/>
</dbReference>